<dbReference type="InterPro" id="IPR051122">
    <property type="entry name" value="SDR_DHRS6-like"/>
</dbReference>
<keyword evidence="2" id="KW-0560">Oxidoreductase</keyword>
<comment type="caution">
    <text evidence="3">The sequence shown here is derived from an EMBL/GenBank/DDBJ whole genome shotgun (WGS) entry which is preliminary data.</text>
</comment>
<evidence type="ECO:0000256" key="2">
    <source>
        <dbReference type="ARBA" id="ARBA00023002"/>
    </source>
</evidence>
<protein>
    <submittedName>
        <fullName evidence="3">3-oxoacyl-[acyl-carrier-protein] reductase FabG</fullName>
    </submittedName>
</protein>
<accession>A0A510Y9T7</accession>
<proteinExistence type="inferred from homology"/>
<dbReference type="EMBL" id="BJUN01000014">
    <property type="protein sequence ID" value="GEK59451.1"/>
    <property type="molecule type" value="Genomic_DNA"/>
</dbReference>
<reference evidence="3 4" key="1">
    <citation type="submission" date="2019-07" db="EMBL/GenBank/DDBJ databases">
        <title>Whole genome shotgun sequence of Marinococcus halophilus NBRC 102359.</title>
        <authorList>
            <person name="Hosoyama A."/>
            <person name="Uohara A."/>
            <person name="Ohji S."/>
            <person name="Ichikawa N."/>
        </authorList>
    </citation>
    <scope>NUCLEOTIDE SEQUENCE [LARGE SCALE GENOMIC DNA]</scope>
    <source>
        <strain evidence="3 4">NBRC 102359</strain>
    </source>
</reference>
<dbReference type="FunFam" id="3.40.50.720:FF:000084">
    <property type="entry name" value="Short-chain dehydrogenase reductase"/>
    <property type="match status" value="1"/>
</dbReference>
<dbReference type="PRINTS" id="PR00081">
    <property type="entry name" value="GDHRDH"/>
</dbReference>
<evidence type="ECO:0000313" key="4">
    <source>
        <dbReference type="Proteomes" id="UP000321051"/>
    </source>
</evidence>
<keyword evidence="4" id="KW-1185">Reference proteome</keyword>
<dbReference type="STRING" id="1371.GCA_900166605_01165"/>
<dbReference type="Pfam" id="PF13561">
    <property type="entry name" value="adh_short_C2"/>
    <property type="match status" value="1"/>
</dbReference>
<dbReference type="InterPro" id="IPR020904">
    <property type="entry name" value="Sc_DH/Rdtase_CS"/>
</dbReference>
<gene>
    <name evidence="3" type="primary">fabG</name>
    <name evidence="3" type="ORF">MHA01_23560</name>
</gene>
<dbReference type="Proteomes" id="UP000321051">
    <property type="component" value="Unassembled WGS sequence"/>
</dbReference>
<dbReference type="PANTHER" id="PTHR43477:SF1">
    <property type="entry name" value="DIHYDROANTICAPSIN 7-DEHYDROGENASE"/>
    <property type="match status" value="1"/>
</dbReference>
<comment type="similarity">
    <text evidence="1">Belongs to the short-chain dehydrogenases/reductases (SDR) family.</text>
</comment>
<dbReference type="SUPFAM" id="SSF51735">
    <property type="entry name" value="NAD(P)-binding Rossmann-fold domains"/>
    <property type="match status" value="1"/>
</dbReference>
<dbReference type="AlphaFoldDB" id="A0A510Y9T7"/>
<evidence type="ECO:0000256" key="1">
    <source>
        <dbReference type="ARBA" id="ARBA00006484"/>
    </source>
</evidence>
<evidence type="ECO:0000313" key="3">
    <source>
        <dbReference type="EMBL" id="GEK59451.1"/>
    </source>
</evidence>
<dbReference type="PANTHER" id="PTHR43477">
    <property type="entry name" value="DIHYDROANTICAPSIN 7-DEHYDROGENASE"/>
    <property type="match status" value="1"/>
</dbReference>
<dbReference type="RefSeq" id="WP_094908678.1">
    <property type="nucleotide sequence ID" value="NZ_BJUN01000014.1"/>
</dbReference>
<name>A0A510Y9T7_MARHA</name>
<organism evidence="3 4">
    <name type="scientific">Marinococcus halophilus</name>
    <dbReference type="NCBI Taxonomy" id="1371"/>
    <lineage>
        <taxon>Bacteria</taxon>
        <taxon>Bacillati</taxon>
        <taxon>Bacillota</taxon>
        <taxon>Bacilli</taxon>
        <taxon>Bacillales</taxon>
        <taxon>Bacillaceae</taxon>
        <taxon>Marinococcus</taxon>
    </lineage>
</organism>
<sequence length="243" mass="26234">MERFANKVVMITGGASGMGKEMAFMFQAEGATVIAADVSEQRLNDLSKEGIDARYVDVSNEEHWRQLADDVYQKYQRIDVLVNNAGISSEKTIEEIEAADWETMMNINGFGAFAGMKHVVPYMKKHQEGAVVNISSYTAQVGMGLNVYTASKGAVRAISRAASVQYGPSGIRVNAVFPGVIETPMTKGLQESQETLQRLVGATPLGRLGKPREVGQAVLFLASEEASFITGAELVIDGGFTSQ</sequence>
<dbReference type="NCBIfam" id="NF005559">
    <property type="entry name" value="PRK07231.1"/>
    <property type="match status" value="1"/>
</dbReference>
<dbReference type="PRINTS" id="PR00080">
    <property type="entry name" value="SDRFAMILY"/>
</dbReference>
<dbReference type="Gene3D" id="3.40.50.720">
    <property type="entry name" value="NAD(P)-binding Rossmann-like Domain"/>
    <property type="match status" value="1"/>
</dbReference>
<dbReference type="GO" id="GO:0008206">
    <property type="term" value="P:bile acid metabolic process"/>
    <property type="evidence" value="ECO:0007669"/>
    <property type="project" value="UniProtKB-ARBA"/>
</dbReference>
<dbReference type="OrthoDB" id="286404at2"/>
<dbReference type="InterPro" id="IPR002347">
    <property type="entry name" value="SDR_fam"/>
</dbReference>
<dbReference type="PROSITE" id="PS00061">
    <property type="entry name" value="ADH_SHORT"/>
    <property type="match status" value="1"/>
</dbReference>
<dbReference type="GO" id="GO:0016491">
    <property type="term" value="F:oxidoreductase activity"/>
    <property type="evidence" value="ECO:0007669"/>
    <property type="project" value="UniProtKB-KW"/>
</dbReference>
<dbReference type="InterPro" id="IPR036291">
    <property type="entry name" value="NAD(P)-bd_dom_sf"/>
</dbReference>